<dbReference type="EMBL" id="SNTY01000022">
    <property type="protein sequence ID" value="TEU27322.1"/>
    <property type="molecule type" value="Genomic_DNA"/>
</dbReference>
<feature type="transmembrane region" description="Helical" evidence="1">
    <location>
        <begin position="26"/>
        <end position="46"/>
    </location>
</feature>
<evidence type="ECO:0000256" key="1">
    <source>
        <dbReference type="SAM" id="Phobius"/>
    </source>
</evidence>
<evidence type="ECO:0000313" key="3">
    <source>
        <dbReference type="Proteomes" id="UP000297834"/>
    </source>
</evidence>
<accession>A0A4Y7XCR8</accession>
<dbReference type="InterPro" id="IPR023829">
    <property type="entry name" value="PGA_PgaD"/>
</dbReference>
<reference evidence="2 3" key="1">
    <citation type="submission" date="2019-03" db="EMBL/GenBank/DDBJ databases">
        <title>Alkanindiges illinoisensis: a potential pathogenic isolated from ascites of a gastric cancer patient with abdominal metastasis.</title>
        <authorList>
            <person name="Hu X."/>
            <person name="Yang B."/>
            <person name="Yan X."/>
            <person name="Lin L."/>
            <person name="Zhao H."/>
            <person name="Zhou F."/>
            <person name="Su B."/>
            <person name="Chen J."/>
            <person name="Rui Y."/>
            <person name="Wang Q."/>
            <person name="Zheng L."/>
        </authorList>
    </citation>
    <scope>NUCLEOTIDE SEQUENCE [LARGE SCALE GENOMIC DNA]</scope>
    <source>
        <strain evidence="2 3">NFYY 23406</strain>
    </source>
</reference>
<organism evidence="2 3">
    <name type="scientific">Alkanindiges illinoisensis</name>
    <dbReference type="NCBI Taxonomy" id="197183"/>
    <lineage>
        <taxon>Bacteria</taxon>
        <taxon>Pseudomonadati</taxon>
        <taxon>Pseudomonadota</taxon>
        <taxon>Gammaproteobacteria</taxon>
        <taxon>Moraxellales</taxon>
        <taxon>Moraxellaceae</taxon>
        <taxon>Alkanindiges</taxon>
    </lineage>
</organism>
<keyword evidence="1" id="KW-0812">Transmembrane</keyword>
<feature type="transmembrane region" description="Helical" evidence="1">
    <location>
        <begin position="66"/>
        <end position="83"/>
    </location>
</feature>
<dbReference type="Pfam" id="PF13994">
    <property type="entry name" value="PgaD"/>
    <property type="match status" value="1"/>
</dbReference>
<protein>
    <submittedName>
        <fullName evidence="2">Poly-beta-1,6-N-acetyl-D-glucosamine biosynthesis protein PgaD</fullName>
    </submittedName>
</protein>
<dbReference type="AlphaFoldDB" id="A0A4Y7XCR8"/>
<gene>
    <name evidence="2" type="primary">pgaD</name>
    <name evidence="2" type="ORF">E2B99_06800</name>
</gene>
<dbReference type="STRING" id="1120977.GCA_000619845_01852"/>
<dbReference type="Proteomes" id="UP000297834">
    <property type="component" value="Unassembled WGS sequence"/>
</dbReference>
<keyword evidence="1" id="KW-1133">Transmembrane helix</keyword>
<dbReference type="GO" id="GO:0043709">
    <property type="term" value="P:cell adhesion involved in single-species biofilm formation"/>
    <property type="evidence" value="ECO:0007669"/>
    <property type="project" value="InterPro"/>
</dbReference>
<comment type="caution">
    <text evidence="2">The sequence shown here is derived from an EMBL/GenBank/DDBJ whole genome shotgun (WGS) entry which is preliminary data.</text>
</comment>
<keyword evidence="3" id="KW-1185">Reference proteome</keyword>
<evidence type="ECO:0000313" key="2">
    <source>
        <dbReference type="EMBL" id="TEU27322.1"/>
    </source>
</evidence>
<keyword evidence="1" id="KW-0472">Membrane</keyword>
<dbReference type="OrthoDB" id="6691414at2"/>
<name>A0A4Y7XCR8_9GAMM</name>
<dbReference type="RefSeq" id="WP_134244185.1">
    <property type="nucleotide sequence ID" value="NZ_SNTY01000022.1"/>
</dbReference>
<dbReference type="NCBIfam" id="TIGR03940">
    <property type="entry name" value="PGA_PgaD"/>
    <property type="match status" value="1"/>
</dbReference>
<proteinExistence type="predicted"/>
<sequence>MNHALIIDARQQLRWHQRLFSDTSTAMMWGIWLLLWRPVLIFTWVMSVKHPAALLHFLNMASFEDYMTALFSAVAALLLWSTLPSHKVKNPVARTLDDYASHFGIQPEQIEAGRAQSICVVHHDDQGRIIRIEST</sequence>